<keyword evidence="5" id="KW-0804">Transcription</keyword>
<feature type="compositionally biased region" description="Basic residues" evidence="7">
    <location>
        <begin position="79"/>
        <end position="88"/>
    </location>
</feature>
<dbReference type="AlphaFoldDB" id="A0AAD8LDZ4"/>
<dbReference type="GO" id="GO:0003677">
    <property type="term" value="F:DNA binding"/>
    <property type="evidence" value="ECO:0007669"/>
    <property type="project" value="UniProtKB-KW"/>
</dbReference>
<dbReference type="GO" id="GO:0009873">
    <property type="term" value="P:ethylene-activated signaling pathway"/>
    <property type="evidence" value="ECO:0007669"/>
    <property type="project" value="InterPro"/>
</dbReference>
<organism evidence="9 10">
    <name type="scientific">Tagetes erecta</name>
    <name type="common">African marigold</name>
    <dbReference type="NCBI Taxonomy" id="13708"/>
    <lineage>
        <taxon>Eukaryota</taxon>
        <taxon>Viridiplantae</taxon>
        <taxon>Streptophyta</taxon>
        <taxon>Embryophyta</taxon>
        <taxon>Tracheophyta</taxon>
        <taxon>Spermatophyta</taxon>
        <taxon>Magnoliopsida</taxon>
        <taxon>eudicotyledons</taxon>
        <taxon>Gunneridae</taxon>
        <taxon>Pentapetalae</taxon>
        <taxon>asterids</taxon>
        <taxon>campanulids</taxon>
        <taxon>Asterales</taxon>
        <taxon>Asteraceae</taxon>
        <taxon>Asteroideae</taxon>
        <taxon>Heliantheae alliance</taxon>
        <taxon>Tageteae</taxon>
        <taxon>Tagetes</taxon>
    </lineage>
</organism>
<dbReference type="PANTHER" id="PTHR31190:SF72">
    <property type="entry name" value="AP2 DOMAIN CONTAINING PROTEIN, EXPRESSED"/>
    <property type="match status" value="1"/>
</dbReference>
<evidence type="ECO:0000256" key="7">
    <source>
        <dbReference type="SAM" id="MobiDB-lite"/>
    </source>
</evidence>
<dbReference type="InterPro" id="IPR036955">
    <property type="entry name" value="AP2/ERF_dom_sf"/>
</dbReference>
<feature type="compositionally biased region" description="Basic residues" evidence="7">
    <location>
        <begin position="173"/>
        <end position="185"/>
    </location>
</feature>
<sequence length="228" mass="25642">MATSSYIQQDFRTFEYLPEYSPEHSPETSYSWDELLYHHNAHPFNQLDSDYTLFPDTPSFELSNSGNSDSVEKEEITRKPNKPKAYRGVRKRPWGKFAAEIRDSTRNGVRVWLGTFDSAEAAALAYDQAAYSTRGPLAVLNFPVERVKESLEEMKYGVEDGCSPIVALKRRHSLRRRPAAGKKRPSGSSVAVSDGYGDKVNHTVVFEDLGVDYLESLLLLGESSTPQP</sequence>
<protein>
    <recommendedName>
        <fullName evidence="8">AP2/ERF domain-containing protein</fullName>
    </recommendedName>
</protein>
<keyword evidence="3" id="KW-0805">Transcription regulation</keyword>
<feature type="domain" description="AP2/ERF" evidence="8">
    <location>
        <begin position="85"/>
        <end position="143"/>
    </location>
</feature>
<dbReference type="InterPro" id="IPR001471">
    <property type="entry name" value="AP2/ERF_dom"/>
</dbReference>
<evidence type="ECO:0000256" key="3">
    <source>
        <dbReference type="ARBA" id="ARBA00023015"/>
    </source>
</evidence>
<accession>A0AAD8LDZ4</accession>
<dbReference type="SUPFAM" id="SSF54171">
    <property type="entry name" value="DNA-binding domain"/>
    <property type="match status" value="1"/>
</dbReference>
<feature type="region of interest" description="Disordered" evidence="7">
    <location>
        <begin position="173"/>
        <end position="193"/>
    </location>
</feature>
<keyword evidence="2" id="KW-0611">Plant defense</keyword>
<evidence type="ECO:0000256" key="2">
    <source>
        <dbReference type="ARBA" id="ARBA00022821"/>
    </source>
</evidence>
<dbReference type="CDD" id="cd00018">
    <property type="entry name" value="AP2"/>
    <property type="match status" value="1"/>
</dbReference>
<dbReference type="PROSITE" id="PS51032">
    <property type="entry name" value="AP2_ERF"/>
    <property type="match status" value="1"/>
</dbReference>
<evidence type="ECO:0000259" key="8">
    <source>
        <dbReference type="PROSITE" id="PS51032"/>
    </source>
</evidence>
<dbReference type="GO" id="GO:0003700">
    <property type="term" value="F:DNA-binding transcription factor activity"/>
    <property type="evidence" value="ECO:0007669"/>
    <property type="project" value="InterPro"/>
</dbReference>
<keyword evidence="4" id="KW-0238">DNA-binding</keyword>
<evidence type="ECO:0000313" key="9">
    <source>
        <dbReference type="EMBL" id="KAK1437321.1"/>
    </source>
</evidence>
<name>A0AAD8LDZ4_TARER</name>
<dbReference type="SMART" id="SM00380">
    <property type="entry name" value="AP2"/>
    <property type="match status" value="1"/>
</dbReference>
<dbReference type="PRINTS" id="PR00367">
    <property type="entry name" value="ETHRSPELEMNT"/>
</dbReference>
<feature type="region of interest" description="Disordered" evidence="7">
    <location>
        <begin position="62"/>
        <end position="88"/>
    </location>
</feature>
<dbReference type="PANTHER" id="PTHR31190">
    <property type="entry name" value="DNA-BINDING DOMAIN"/>
    <property type="match status" value="1"/>
</dbReference>
<evidence type="ECO:0000256" key="1">
    <source>
        <dbReference type="ARBA" id="ARBA00004123"/>
    </source>
</evidence>
<evidence type="ECO:0000256" key="6">
    <source>
        <dbReference type="ARBA" id="ARBA00023242"/>
    </source>
</evidence>
<comment type="caution">
    <text evidence="9">The sequence shown here is derived from an EMBL/GenBank/DDBJ whole genome shotgun (WGS) entry which is preliminary data.</text>
</comment>
<keyword evidence="10" id="KW-1185">Reference proteome</keyword>
<dbReference type="InterPro" id="IPR044808">
    <property type="entry name" value="ERF_plant"/>
</dbReference>
<gene>
    <name evidence="9" type="ORF">QVD17_03112</name>
</gene>
<keyword evidence="6" id="KW-0539">Nucleus</keyword>
<dbReference type="FunFam" id="3.30.730.10:FF:000001">
    <property type="entry name" value="Ethylene-responsive transcription factor 2"/>
    <property type="match status" value="1"/>
</dbReference>
<dbReference type="EMBL" id="JAUHHV010000001">
    <property type="protein sequence ID" value="KAK1437321.1"/>
    <property type="molecule type" value="Genomic_DNA"/>
</dbReference>
<proteinExistence type="predicted"/>
<dbReference type="GO" id="GO:0006952">
    <property type="term" value="P:defense response"/>
    <property type="evidence" value="ECO:0007669"/>
    <property type="project" value="UniProtKB-KW"/>
</dbReference>
<evidence type="ECO:0000256" key="4">
    <source>
        <dbReference type="ARBA" id="ARBA00023125"/>
    </source>
</evidence>
<reference evidence="9" key="1">
    <citation type="journal article" date="2023" name="bioRxiv">
        <title>Improved chromosome-level genome assembly for marigold (Tagetes erecta).</title>
        <authorList>
            <person name="Jiang F."/>
            <person name="Yuan L."/>
            <person name="Wang S."/>
            <person name="Wang H."/>
            <person name="Xu D."/>
            <person name="Wang A."/>
            <person name="Fan W."/>
        </authorList>
    </citation>
    <scope>NUCLEOTIDE SEQUENCE</scope>
    <source>
        <strain evidence="9">WSJ</strain>
        <tissue evidence="9">Leaf</tissue>
    </source>
</reference>
<dbReference type="Proteomes" id="UP001229421">
    <property type="component" value="Unassembled WGS sequence"/>
</dbReference>
<dbReference type="InterPro" id="IPR016177">
    <property type="entry name" value="DNA-bd_dom_sf"/>
</dbReference>
<evidence type="ECO:0000313" key="10">
    <source>
        <dbReference type="Proteomes" id="UP001229421"/>
    </source>
</evidence>
<evidence type="ECO:0000256" key="5">
    <source>
        <dbReference type="ARBA" id="ARBA00023163"/>
    </source>
</evidence>
<dbReference type="GO" id="GO:0005634">
    <property type="term" value="C:nucleus"/>
    <property type="evidence" value="ECO:0007669"/>
    <property type="project" value="UniProtKB-SubCell"/>
</dbReference>
<dbReference type="Gene3D" id="3.30.730.10">
    <property type="entry name" value="AP2/ERF domain"/>
    <property type="match status" value="1"/>
</dbReference>
<dbReference type="Pfam" id="PF00847">
    <property type="entry name" value="AP2"/>
    <property type="match status" value="1"/>
</dbReference>
<comment type="subcellular location">
    <subcellularLocation>
        <location evidence="1">Nucleus</location>
    </subcellularLocation>
</comment>